<comment type="caution">
    <text evidence="2">The sequence shown here is derived from an EMBL/GenBank/DDBJ whole genome shotgun (WGS) entry which is preliminary data.</text>
</comment>
<evidence type="ECO:0000313" key="2">
    <source>
        <dbReference type="EMBL" id="MDY3561932.1"/>
    </source>
</evidence>
<reference evidence="3" key="1">
    <citation type="journal article" date="2023" name="Mar. Drugs">
        <title>Gemmata algarum, a Novel Planctomycete Isolated from an Algal Mat, Displays Antimicrobial Activity.</title>
        <authorList>
            <person name="Kumar G."/>
            <person name="Kallscheuer N."/>
            <person name="Kashif M."/>
            <person name="Ahamad S."/>
            <person name="Jagadeeshwari U."/>
            <person name="Pannikurungottu S."/>
            <person name="Haufschild T."/>
            <person name="Kabuu M."/>
            <person name="Sasikala C."/>
            <person name="Jogler C."/>
            <person name="Ramana C."/>
        </authorList>
    </citation>
    <scope>NUCLEOTIDE SEQUENCE [LARGE SCALE GENOMIC DNA]</scope>
    <source>
        <strain evidence="3">JC673</strain>
    </source>
</reference>
<evidence type="ECO:0000313" key="3">
    <source>
        <dbReference type="Proteomes" id="UP001272242"/>
    </source>
</evidence>
<dbReference type="RefSeq" id="WP_320688273.1">
    <property type="nucleotide sequence ID" value="NZ_JAXBLV010000202.1"/>
</dbReference>
<dbReference type="EMBL" id="JAXBLV010000202">
    <property type="protein sequence ID" value="MDY3561932.1"/>
    <property type="molecule type" value="Genomic_DNA"/>
</dbReference>
<name>A0ABU5F597_9BACT</name>
<keyword evidence="3" id="KW-1185">Reference proteome</keyword>
<protein>
    <recommendedName>
        <fullName evidence="4">Cyclase dehydrase</fullName>
    </recommendedName>
</protein>
<evidence type="ECO:0008006" key="4">
    <source>
        <dbReference type="Google" id="ProtNLM"/>
    </source>
</evidence>
<accession>A0ABU5F597</accession>
<feature type="region of interest" description="Disordered" evidence="1">
    <location>
        <begin position="1"/>
        <end position="25"/>
    </location>
</feature>
<gene>
    <name evidence="2" type="ORF">R5W23_003362</name>
</gene>
<dbReference type="Proteomes" id="UP001272242">
    <property type="component" value="Unassembled WGS sequence"/>
</dbReference>
<evidence type="ECO:0000256" key="1">
    <source>
        <dbReference type="SAM" id="MobiDB-lite"/>
    </source>
</evidence>
<proteinExistence type="predicted"/>
<sequence length="142" mass="14502">MTATTQPLPARAVKTHLPAGAGSSKPRPLATALGLFSLGLGLAEALAPGTMARATGVRSPGLLRAYGLREMLSGLGILTNERPAFWLWSRVGGDVIDLATLAAAYADARPADRTKILTATAAVLGVTALDALCAAEHSCTHS</sequence>
<organism evidence="2 3">
    <name type="scientific">Gemmata algarum</name>
    <dbReference type="NCBI Taxonomy" id="2975278"/>
    <lineage>
        <taxon>Bacteria</taxon>
        <taxon>Pseudomonadati</taxon>
        <taxon>Planctomycetota</taxon>
        <taxon>Planctomycetia</taxon>
        <taxon>Gemmatales</taxon>
        <taxon>Gemmataceae</taxon>
        <taxon>Gemmata</taxon>
    </lineage>
</organism>